<comment type="caution">
    <text evidence="1">The sequence shown here is derived from an EMBL/GenBank/DDBJ whole genome shotgun (WGS) entry which is preliminary data.</text>
</comment>
<dbReference type="EMBL" id="BPLQ01012678">
    <property type="protein sequence ID" value="GIY66996.1"/>
    <property type="molecule type" value="Genomic_DNA"/>
</dbReference>
<accession>A0AAV4V9H1</accession>
<organism evidence="1 2">
    <name type="scientific">Caerostris darwini</name>
    <dbReference type="NCBI Taxonomy" id="1538125"/>
    <lineage>
        <taxon>Eukaryota</taxon>
        <taxon>Metazoa</taxon>
        <taxon>Ecdysozoa</taxon>
        <taxon>Arthropoda</taxon>
        <taxon>Chelicerata</taxon>
        <taxon>Arachnida</taxon>
        <taxon>Araneae</taxon>
        <taxon>Araneomorphae</taxon>
        <taxon>Entelegynae</taxon>
        <taxon>Araneoidea</taxon>
        <taxon>Araneidae</taxon>
        <taxon>Caerostris</taxon>
    </lineage>
</organism>
<reference evidence="1 2" key="1">
    <citation type="submission" date="2021-06" db="EMBL/GenBank/DDBJ databases">
        <title>Caerostris darwini draft genome.</title>
        <authorList>
            <person name="Kono N."/>
            <person name="Arakawa K."/>
        </authorList>
    </citation>
    <scope>NUCLEOTIDE SEQUENCE [LARGE SCALE GENOMIC DNA]</scope>
</reference>
<proteinExistence type="predicted"/>
<protein>
    <submittedName>
        <fullName evidence="1">Uncharacterized protein</fullName>
    </submittedName>
</protein>
<name>A0AAV4V9H1_9ARAC</name>
<keyword evidence="2" id="KW-1185">Reference proteome</keyword>
<evidence type="ECO:0000313" key="2">
    <source>
        <dbReference type="Proteomes" id="UP001054837"/>
    </source>
</evidence>
<dbReference type="Proteomes" id="UP001054837">
    <property type="component" value="Unassembled WGS sequence"/>
</dbReference>
<evidence type="ECO:0000313" key="1">
    <source>
        <dbReference type="EMBL" id="GIY66996.1"/>
    </source>
</evidence>
<sequence>MFFMVTFSGKVGDGGLGKSSSGNILFPLRWVPRMWRGIRRNRNVERNELVNKAVIFNRQVQGSGPSSAYLQYVRGTQVNHRGGGGIGTVPPVLIMLRSSGYF</sequence>
<gene>
    <name evidence="1" type="ORF">CDAR_417671</name>
</gene>
<dbReference type="AlphaFoldDB" id="A0AAV4V9H1"/>